<keyword evidence="1 6" id="KW-0808">Transferase</keyword>
<feature type="binding site" description="in other chain" evidence="6">
    <location>
        <position position="192"/>
    </location>
    <ligand>
        <name>Fe cation</name>
        <dbReference type="ChEBI" id="CHEBI:24875"/>
        <note>ligand shared between two adjacent protomers</note>
    </ligand>
</feature>
<dbReference type="Gene3D" id="3.50.50.60">
    <property type="entry name" value="FAD/NAD(P)-binding domain"/>
    <property type="match status" value="1"/>
</dbReference>
<dbReference type="Pfam" id="PF01946">
    <property type="entry name" value="Thi4"/>
    <property type="match status" value="1"/>
</dbReference>
<proteinExistence type="inferred from homology"/>
<dbReference type="EnsemblBacteria" id="ABM80125">
    <property type="protein sequence ID" value="ABM80125"/>
    <property type="gene ID" value="Hbut_0253"/>
</dbReference>
<comment type="subunit">
    <text evidence="6">Homooctamer; tetramer of dimers.</text>
</comment>
<feature type="binding site" description="in other chain" evidence="6">
    <location>
        <position position="242"/>
    </location>
    <ligand>
        <name>NAD(+)</name>
        <dbReference type="ChEBI" id="CHEBI:57540"/>
        <note>ligand shared between two adjacent protomers</note>
    </ligand>
</feature>
<comment type="cofactor">
    <cofactor evidence="6">
        <name>Fe(2+)</name>
        <dbReference type="ChEBI" id="CHEBI:29033"/>
    </cofactor>
</comment>
<dbReference type="GO" id="GO:0005506">
    <property type="term" value="F:iron ion binding"/>
    <property type="evidence" value="ECO:0007669"/>
    <property type="project" value="UniProtKB-UniRule"/>
</dbReference>
<dbReference type="UniPathway" id="UPA00060"/>
<dbReference type="GO" id="GO:0052837">
    <property type="term" value="P:thiazole biosynthetic process"/>
    <property type="evidence" value="ECO:0007669"/>
    <property type="project" value="UniProtKB-UniRule"/>
</dbReference>
<evidence type="ECO:0000256" key="2">
    <source>
        <dbReference type="ARBA" id="ARBA00022723"/>
    </source>
</evidence>
<feature type="binding site" evidence="6">
    <location>
        <position position="252"/>
    </location>
    <ligand>
        <name>glycine</name>
        <dbReference type="ChEBI" id="CHEBI:57305"/>
    </ligand>
</feature>
<dbReference type="KEGG" id="hbu:Hbut_0253"/>
<dbReference type="InterPro" id="IPR036188">
    <property type="entry name" value="FAD/NAD-bd_sf"/>
</dbReference>
<dbReference type="HAMAP" id="MF_00304">
    <property type="entry name" value="Thi4"/>
    <property type="match status" value="1"/>
</dbReference>
<gene>
    <name evidence="6" type="primary">thi4</name>
    <name evidence="7" type="ordered locus">Hbut_0253</name>
</gene>
<comment type="catalytic activity">
    <reaction evidence="6">
        <text>hydrogen sulfide + glycine + NAD(+) = ADP-5-ethyl-4-methylthiazole-2-carboxylate + nicotinamide + 3 H2O + H(+)</text>
        <dbReference type="Rhea" id="RHEA:55704"/>
        <dbReference type="ChEBI" id="CHEBI:15377"/>
        <dbReference type="ChEBI" id="CHEBI:15378"/>
        <dbReference type="ChEBI" id="CHEBI:17154"/>
        <dbReference type="ChEBI" id="CHEBI:29919"/>
        <dbReference type="ChEBI" id="CHEBI:57305"/>
        <dbReference type="ChEBI" id="CHEBI:57540"/>
        <dbReference type="ChEBI" id="CHEBI:139151"/>
        <dbReference type="EC" id="2.4.2.59"/>
    </reaction>
</comment>
<keyword evidence="5 6" id="KW-0520">NAD</keyword>
<dbReference type="OrthoDB" id="4240at2157"/>
<dbReference type="GO" id="GO:0016763">
    <property type="term" value="F:pentosyltransferase activity"/>
    <property type="evidence" value="ECO:0007669"/>
    <property type="project" value="UniProtKB-UniRule"/>
</dbReference>
<keyword evidence="4 6" id="KW-0408">Iron</keyword>
<sequence length="278" mass="29084">MVNAVQAPEHSWLPHNVTSLREGALAALIIRKTAEKLTSITSVDVAIAGAGPAGLTAAWLLAEKGLRVVVVEHSLGVGGGMRGGSMLMPVGLVEDGLPAELLRRAGARLDRVADGLYAVDPTEAVVKLAAKAIDAGAVILPGLHVEDLILWRSGSGYRVAGLVINLSPVVEAGWHVDPIYIEARATIDATGHDAELVKLLSKALGDSSIRVRGTRGMDVWEGEKLVVEYTGEVYPGLYAAGMAVSETYQLPRMGPVFGGMLASGARVAELVASRLSEQ</sequence>
<feature type="binding site" description="in other chain" evidence="6">
    <location>
        <position position="145"/>
    </location>
    <ligand>
        <name>NAD(+)</name>
        <dbReference type="ChEBI" id="CHEBI:57540"/>
        <note>ligand shared between two adjacent protomers</note>
    </ligand>
</feature>
<evidence type="ECO:0000313" key="7">
    <source>
        <dbReference type="EMBL" id="ABM80125.1"/>
    </source>
</evidence>
<dbReference type="PANTHER" id="PTHR43422:SF3">
    <property type="entry name" value="THIAMINE THIAZOLE SYNTHASE"/>
    <property type="match status" value="1"/>
</dbReference>
<comment type="similarity">
    <text evidence="6">Belongs to the THI4 family.</text>
</comment>
<evidence type="ECO:0000256" key="5">
    <source>
        <dbReference type="ARBA" id="ARBA00023027"/>
    </source>
</evidence>
<dbReference type="PANTHER" id="PTHR43422">
    <property type="entry name" value="THIAMINE THIAZOLE SYNTHASE"/>
    <property type="match status" value="1"/>
</dbReference>
<evidence type="ECO:0000313" key="8">
    <source>
        <dbReference type="Proteomes" id="UP000002593"/>
    </source>
</evidence>
<evidence type="ECO:0000256" key="1">
    <source>
        <dbReference type="ARBA" id="ARBA00022679"/>
    </source>
</evidence>
<dbReference type="Proteomes" id="UP000002593">
    <property type="component" value="Chromosome"/>
</dbReference>
<feature type="binding site" evidence="6">
    <location>
        <position position="177"/>
    </location>
    <ligand>
        <name>Fe cation</name>
        <dbReference type="ChEBI" id="CHEBI:24875"/>
        <note>ligand shared between two adjacent protomers</note>
    </ligand>
</feature>
<comment type="caution">
    <text evidence="6">Lacks conserved residue(s) required for the propagation of feature annotation.</text>
</comment>
<feature type="binding site" description="in other chain" evidence="6">
    <location>
        <position position="53"/>
    </location>
    <ligand>
        <name>NAD(+)</name>
        <dbReference type="ChEBI" id="CHEBI:57540"/>
        <note>ligand shared between two adjacent protomers</note>
    </ligand>
</feature>
<dbReference type="InterPro" id="IPR002922">
    <property type="entry name" value="Thi4_fam"/>
</dbReference>
<comment type="pathway">
    <text evidence="6">Cofactor biosynthesis; thiamine diphosphate biosynthesis.</text>
</comment>
<dbReference type="EC" id="2.4.2.59" evidence="6"/>
<keyword evidence="8" id="KW-1185">Reference proteome</keyword>
<evidence type="ECO:0000256" key="6">
    <source>
        <dbReference type="HAMAP-Rule" id="MF_00304"/>
    </source>
</evidence>
<dbReference type="SUPFAM" id="SSF51905">
    <property type="entry name" value="FAD/NAD(P)-binding domain"/>
    <property type="match status" value="1"/>
</dbReference>
<accession>A2BJG4</accession>
<evidence type="ECO:0000256" key="4">
    <source>
        <dbReference type="ARBA" id="ARBA00023004"/>
    </source>
</evidence>
<reference evidence="7 8" key="1">
    <citation type="journal article" date="2007" name="Archaea">
        <title>The genome of Hyperthermus butylicus: a sulfur-reducing, peptide fermenting, neutrophilic Crenarchaeote growing up to 108 degrees C.</title>
        <authorList>
            <person name="Brugger K."/>
            <person name="Chen L."/>
            <person name="Stark M."/>
            <person name="Zibat A."/>
            <person name="Redder P."/>
            <person name="Ruepp A."/>
            <person name="Awayez M."/>
            <person name="She Q."/>
            <person name="Garrett R.A."/>
            <person name="Klenk H.P."/>
        </authorList>
    </citation>
    <scope>NUCLEOTIDE SEQUENCE [LARGE SCALE GENOMIC DNA]</scope>
    <source>
        <strain evidence="8">DSM 5456 / JCM 9403 / PLM1-5</strain>
    </source>
</reference>
<dbReference type="NCBIfam" id="TIGR00292">
    <property type="entry name" value="sulfide-dependent adenosine diphosphate thiazole synthase"/>
    <property type="match status" value="1"/>
</dbReference>
<dbReference type="STRING" id="415426.Hbut_0253"/>
<dbReference type="GO" id="GO:0009228">
    <property type="term" value="P:thiamine biosynthetic process"/>
    <property type="evidence" value="ECO:0007669"/>
    <property type="project" value="UniProtKB-KW"/>
</dbReference>
<dbReference type="RefSeq" id="WP_011821442.1">
    <property type="nucleotide sequence ID" value="NC_008818.1"/>
</dbReference>
<evidence type="ECO:0000256" key="3">
    <source>
        <dbReference type="ARBA" id="ARBA00022977"/>
    </source>
</evidence>
<feature type="binding site" description="in other chain" evidence="6">
    <location>
        <position position="80"/>
    </location>
    <ligand>
        <name>NAD(+)</name>
        <dbReference type="ChEBI" id="CHEBI:57540"/>
        <note>ligand shared between two adjacent protomers</note>
    </ligand>
</feature>
<keyword evidence="3 6" id="KW-0784">Thiamine biosynthesis</keyword>
<dbReference type="EMBL" id="CP000493">
    <property type="protein sequence ID" value="ABM80125.1"/>
    <property type="molecule type" value="Genomic_DNA"/>
</dbReference>
<organism evidence="7 8">
    <name type="scientific">Hyperthermus butylicus (strain DSM 5456 / JCM 9403 / PLM1-5)</name>
    <dbReference type="NCBI Taxonomy" id="415426"/>
    <lineage>
        <taxon>Archaea</taxon>
        <taxon>Thermoproteota</taxon>
        <taxon>Thermoprotei</taxon>
        <taxon>Desulfurococcales</taxon>
        <taxon>Pyrodictiaceae</taxon>
        <taxon>Hyperthermus</taxon>
    </lineage>
</organism>
<comment type="function">
    <text evidence="6">Involved in the biosynthesis of the thiazole moiety of thiamine. Catalyzes the conversion of NAD and glycine to adenosine diphosphate 5-(2-hydroxyethyl)-4-methylthiazole-2-carboxylate (ADT), an adenylated thiazole intermediate, using free sulfide as a source of sulfur.</text>
</comment>
<protein>
    <recommendedName>
        <fullName evidence="6">Thiamine thiazole synthase</fullName>
        <ecNumber evidence="6">2.4.2.59</ecNumber>
    </recommendedName>
</protein>
<dbReference type="eggNOG" id="arCOG00574">
    <property type="taxonomic scope" value="Archaea"/>
</dbReference>
<dbReference type="GO" id="GO:0009229">
    <property type="term" value="P:thiamine diphosphate biosynthetic process"/>
    <property type="evidence" value="ECO:0007669"/>
    <property type="project" value="UniProtKB-UniRule"/>
</dbReference>
<keyword evidence="2 6" id="KW-0479">Metal-binding</keyword>
<dbReference type="InterPro" id="IPR022828">
    <property type="entry name" value="Thi4_prok"/>
</dbReference>
<dbReference type="HOGENOM" id="CLU_053727_2_0_2"/>
<feature type="binding site" evidence="6">
    <location>
        <begin position="175"/>
        <end position="177"/>
    </location>
    <ligand>
        <name>NAD(+)</name>
        <dbReference type="ChEBI" id="CHEBI:57540"/>
        <note>ligand shared between two adjacent protomers</note>
    </ligand>
</feature>
<dbReference type="GeneID" id="4781769"/>
<name>A2BJG4_HYPBU</name>
<dbReference type="AlphaFoldDB" id="A2BJG4"/>